<sequence length="184" mass="21059">MLEASAVFTNRVGRLKMARDALQRKRDEASKLKATNRREEYEQQLNKEEKELDRQAALLKHENSSAYQQLMKELQITKTPTYEQDKKMKAKKTKAKAKAKTKANQEKKQRPKRKADGAVDQGRQKKKGPVVDTSVYVPPNSTADEIPARVIPTRSRARSQPETAEVKNEVKTELPKVELKTETE</sequence>
<feature type="compositionally biased region" description="Basic and acidic residues" evidence="1">
    <location>
        <begin position="164"/>
        <end position="184"/>
    </location>
</feature>
<feature type="compositionally biased region" description="Basic residues" evidence="1">
    <location>
        <begin position="88"/>
        <end position="101"/>
    </location>
</feature>
<evidence type="ECO:0000256" key="1">
    <source>
        <dbReference type="SAM" id="MobiDB-lite"/>
    </source>
</evidence>
<feature type="region of interest" description="Disordered" evidence="1">
    <location>
        <begin position="77"/>
        <end position="184"/>
    </location>
</feature>
<dbReference type="AlphaFoldDB" id="A0A9W6TCU0"/>
<dbReference type="Proteomes" id="UP001165083">
    <property type="component" value="Unassembled WGS sequence"/>
</dbReference>
<proteinExistence type="predicted"/>
<dbReference type="OrthoDB" id="122451at2759"/>
<evidence type="ECO:0000313" key="3">
    <source>
        <dbReference type="Proteomes" id="UP001165083"/>
    </source>
</evidence>
<organism evidence="2 3">
    <name type="scientific">Phytophthora lilii</name>
    <dbReference type="NCBI Taxonomy" id="2077276"/>
    <lineage>
        <taxon>Eukaryota</taxon>
        <taxon>Sar</taxon>
        <taxon>Stramenopiles</taxon>
        <taxon>Oomycota</taxon>
        <taxon>Peronosporomycetes</taxon>
        <taxon>Peronosporales</taxon>
        <taxon>Peronosporaceae</taxon>
        <taxon>Phytophthora</taxon>
    </lineage>
</organism>
<reference evidence="2" key="1">
    <citation type="submission" date="2023-04" db="EMBL/GenBank/DDBJ databases">
        <title>Phytophthora lilii NBRC 32176.</title>
        <authorList>
            <person name="Ichikawa N."/>
            <person name="Sato H."/>
            <person name="Tonouchi N."/>
        </authorList>
    </citation>
    <scope>NUCLEOTIDE SEQUENCE</scope>
    <source>
        <strain evidence="2">NBRC 32176</strain>
    </source>
</reference>
<accession>A0A9W6TCU0</accession>
<comment type="caution">
    <text evidence="2">The sequence shown here is derived from an EMBL/GenBank/DDBJ whole genome shotgun (WGS) entry which is preliminary data.</text>
</comment>
<keyword evidence="3" id="KW-1185">Reference proteome</keyword>
<evidence type="ECO:0000313" key="2">
    <source>
        <dbReference type="EMBL" id="GMF10068.1"/>
    </source>
</evidence>
<name>A0A9W6TCU0_9STRA</name>
<gene>
    <name evidence="2" type="ORF">Plil01_000091800</name>
</gene>
<dbReference type="EMBL" id="BSXW01000029">
    <property type="protein sequence ID" value="GMF10068.1"/>
    <property type="molecule type" value="Genomic_DNA"/>
</dbReference>
<feature type="compositionally biased region" description="Basic and acidic residues" evidence="1">
    <location>
        <begin position="20"/>
        <end position="63"/>
    </location>
</feature>
<feature type="region of interest" description="Disordered" evidence="1">
    <location>
        <begin position="20"/>
        <end position="64"/>
    </location>
</feature>
<protein>
    <submittedName>
        <fullName evidence="2">Unnamed protein product</fullName>
    </submittedName>
</protein>